<dbReference type="PANTHER" id="PTHR40640">
    <property type="entry name" value="ANCHORED GLYCOPROTEIN, PUTATIVE (AFU_ORTHOLOGUE AFUA_8G04860)-RELATED"/>
    <property type="match status" value="1"/>
</dbReference>
<dbReference type="AlphaFoldDB" id="A0A1L9R4D4"/>
<organism evidence="3 4">
    <name type="scientific">Aspergillus wentii DTO 134E9</name>
    <dbReference type="NCBI Taxonomy" id="1073089"/>
    <lineage>
        <taxon>Eukaryota</taxon>
        <taxon>Fungi</taxon>
        <taxon>Dikarya</taxon>
        <taxon>Ascomycota</taxon>
        <taxon>Pezizomycotina</taxon>
        <taxon>Eurotiomycetes</taxon>
        <taxon>Eurotiomycetidae</taxon>
        <taxon>Eurotiales</taxon>
        <taxon>Aspergillaceae</taxon>
        <taxon>Aspergillus</taxon>
        <taxon>Aspergillus subgen. Cremei</taxon>
    </lineage>
</organism>
<sequence>MTRKLLGLFLAGLVSAESTVISMFIPQADPQPLAASIVGNDATATTYSINCPPGTDGSDCGMGLGLTLIAGPTTTKQVMDDPIDDMHWTMICSVGGTTTAVCTESASGSAANFPGVSTASYDKSDISLLPVTVTAGSVTSVDATATATTEASTATSATTAKSTESSGSFETSTRGSTASSSNSSTTSTSTGGVAHVTGEAVILTGGAAVALAAVFL</sequence>
<dbReference type="RefSeq" id="XP_040683456.1">
    <property type="nucleotide sequence ID" value="XM_040836783.1"/>
</dbReference>
<evidence type="ECO:0000313" key="4">
    <source>
        <dbReference type="Proteomes" id="UP000184383"/>
    </source>
</evidence>
<dbReference type="PANTHER" id="PTHR40640:SF2">
    <property type="entry name" value="GPI ANCHORED PROTEIN-RELATED"/>
    <property type="match status" value="1"/>
</dbReference>
<dbReference type="OrthoDB" id="4991875at2759"/>
<keyword evidence="4" id="KW-1185">Reference proteome</keyword>
<evidence type="ECO:0000313" key="3">
    <source>
        <dbReference type="EMBL" id="OJJ29779.1"/>
    </source>
</evidence>
<dbReference type="VEuPathDB" id="FungiDB:ASPWEDRAFT_46539"/>
<name>A0A1L9R4D4_ASPWE</name>
<proteinExistence type="predicted"/>
<keyword evidence="2" id="KW-0732">Signal</keyword>
<dbReference type="STRING" id="1073089.A0A1L9R4D4"/>
<feature type="signal peptide" evidence="2">
    <location>
        <begin position="1"/>
        <end position="16"/>
    </location>
</feature>
<evidence type="ECO:0008006" key="5">
    <source>
        <dbReference type="Google" id="ProtNLM"/>
    </source>
</evidence>
<feature type="chain" id="PRO_5012634751" description="GPI anchored protein" evidence="2">
    <location>
        <begin position="17"/>
        <end position="216"/>
    </location>
</feature>
<reference evidence="4" key="1">
    <citation type="journal article" date="2017" name="Genome Biol.">
        <title>Comparative genomics reveals high biological diversity and specific adaptations in the industrially and medically important fungal genus Aspergillus.</title>
        <authorList>
            <person name="de Vries R.P."/>
            <person name="Riley R."/>
            <person name="Wiebenga A."/>
            <person name="Aguilar-Osorio G."/>
            <person name="Amillis S."/>
            <person name="Uchima C.A."/>
            <person name="Anderluh G."/>
            <person name="Asadollahi M."/>
            <person name="Askin M."/>
            <person name="Barry K."/>
            <person name="Battaglia E."/>
            <person name="Bayram O."/>
            <person name="Benocci T."/>
            <person name="Braus-Stromeyer S.A."/>
            <person name="Caldana C."/>
            <person name="Canovas D."/>
            <person name="Cerqueira G.C."/>
            <person name="Chen F."/>
            <person name="Chen W."/>
            <person name="Choi C."/>
            <person name="Clum A."/>
            <person name="Dos Santos R.A."/>
            <person name="Damasio A.R."/>
            <person name="Diallinas G."/>
            <person name="Emri T."/>
            <person name="Fekete E."/>
            <person name="Flipphi M."/>
            <person name="Freyberg S."/>
            <person name="Gallo A."/>
            <person name="Gournas C."/>
            <person name="Habgood R."/>
            <person name="Hainaut M."/>
            <person name="Harispe M.L."/>
            <person name="Henrissat B."/>
            <person name="Hilden K.S."/>
            <person name="Hope R."/>
            <person name="Hossain A."/>
            <person name="Karabika E."/>
            <person name="Karaffa L."/>
            <person name="Karanyi Z."/>
            <person name="Krasevec N."/>
            <person name="Kuo A."/>
            <person name="Kusch H."/>
            <person name="LaButti K."/>
            <person name="Lagendijk E.L."/>
            <person name="Lapidus A."/>
            <person name="Levasseur A."/>
            <person name="Lindquist E."/>
            <person name="Lipzen A."/>
            <person name="Logrieco A.F."/>
            <person name="MacCabe A."/>
            <person name="Maekelae M.R."/>
            <person name="Malavazi I."/>
            <person name="Melin P."/>
            <person name="Meyer V."/>
            <person name="Mielnichuk N."/>
            <person name="Miskei M."/>
            <person name="Molnar A.P."/>
            <person name="Mule G."/>
            <person name="Ngan C.Y."/>
            <person name="Orejas M."/>
            <person name="Orosz E."/>
            <person name="Ouedraogo J.P."/>
            <person name="Overkamp K.M."/>
            <person name="Park H.-S."/>
            <person name="Perrone G."/>
            <person name="Piumi F."/>
            <person name="Punt P.J."/>
            <person name="Ram A.F."/>
            <person name="Ramon A."/>
            <person name="Rauscher S."/>
            <person name="Record E."/>
            <person name="Riano-Pachon D.M."/>
            <person name="Robert V."/>
            <person name="Roehrig J."/>
            <person name="Ruller R."/>
            <person name="Salamov A."/>
            <person name="Salih N.S."/>
            <person name="Samson R.A."/>
            <person name="Sandor E."/>
            <person name="Sanguinetti M."/>
            <person name="Schuetze T."/>
            <person name="Sepcic K."/>
            <person name="Shelest E."/>
            <person name="Sherlock G."/>
            <person name="Sophianopoulou V."/>
            <person name="Squina F.M."/>
            <person name="Sun H."/>
            <person name="Susca A."/>
            <person name="Todd R.B."/>
            <person name="Tsang A."/>
            <person name="Unkles S.E."/>
            <person name="van de Wiele N."/>
            <person name="van Rossen-Uffink D."/>
            <person name="Oliveira J.V."/>
            <person name="Vesth T.C."/>
            <person name="Visser J."/>
            <person name="Yu J.-H."/>
            <person name="Zhou M."/>
            <person name="Andersen M.R."/>
            <person name="Archer D.B."/>
            <person name="Baker S.E."/>
            <person name="Benoit I."/>
            <person name="Brakhage A.A."/>
            <person name="Braus G.H."/>
            <person name="Fischer R."/>
            <person name="Frisvad J.C."/>
            <person name="Goldman G.H."/>
            <person name="Houbraken J."/>
            <person name="Oakley B."/>
            <person name="Pocsi I."/>
            <person name="Scazzocchio C."/>
            <person name="Seiboth B."/>
            <person name="vanKuyk P.A."/>
            <person name="Wortman J."/>
            <person name="Dyer P.S."/>
            <person name="Grigoriev I.V."/>
        </authorList>
    </citation>
    <scope>NUCLEOTIDE SEQUENCE [LARGE SCALE GENOMIC DNA]</scope>
    <source>
        <strain evidence="4">DTO 134E9</strain>
    </source>
</reference>
<evidence type="ECO:0000256" key="1">
    <source>
        <dbReference type="SAM" id="MobiDB-lite"/>
    </source>
</evidence>
<evidence type="ECO:0000256" key="2">
    <source>
        <dbReference type="SAM" id="SignalP"/>
    </source>
</evidence>
<feature type="region of interest" description="Disordered" evidence="1">
    <location>
        <begin position="144"/>
        <end position="192"/>
    </location>
</feature>
<protein>
    <recommendedName>
        <fullName evidence="5">GPI anchored protein</fullName>
    </recommendedName>
</protein>
<dbReference type="GeneID" id="63752631"/>
<dbReference type="EMBL" id="KV878218">
    <property type="protein sequence ID" value="OJJ29779.1"/>
    <property type="molecule type" value="Genomic_DNA"/>
</dbReference>
<dbReference type="Proteomes" id="UP000184383">
    <property type="component" value="Unassembled WGS sequence"/>
</dbReference>
<accession>A0A1L9R4D4</accession>
<gene>
    <name evidence="3" type="ORF">ASPWEDRAFT_46539</name>
</gene>